<dbReference type="HOGENOM" id="CLU_076814_1_0_2"/>
<dbReference type="OrthoDB" id="7902at2157"/>
<evidence type="ECO:0000313" key="2">
    <source>
        <dbReference type="Proteomes" id="UP000001106"/>
    </source>
</evidence>
<dbReference type="InterPro" id="IPR012340">
    <property type="entry name" value="NA-bd_OB-fold"/>
</dbReference>
<dbReference type="KEGG" id="mae:Maeo_0055"/>
<sequence>MKKTNYGHKKDKKRKFEDYAYILDYLEYGYSDDIRPAHQKKPLAQAFGEKQFVLMELILKDDCPVELAERVYIGKDKRDKVDFVAKMIKYEELTPTAKTELFYVIKEAVKRNENRFVEFINNCGPITNRMHMLQLLPGIGKTVMWKIIEERELRPFKTFEEIEGRVHRNVMDAIARRIEAELKEPQKYYLFVEWKEHHLDYN</sequence>
<dbReference type="STRING" id="419665.Maeo_0055"/>
<dbReference type="EMBL" id="CP000743">
    <property type="protein sequence ID" value="ABR55647.1"/>
    <property type="molecule type" value="Genomic_DNA"/>
</dbReference>
<dbReference type="RefSeq" id="WP_011972779.1">
    <property type="nucleotide sequence ID" value="NC_009635.1"/>
</dbReference>
<dbReference type="InterPro" id="IPR007003">
    <property type="entry name" value="DUF655"/>
</dbReference>
<proteinExistence type="predicted"/>
<keyword evidence="2" id="KW-1185">Reference proteome</keyword>
<name>A6UT25_META3</name>
<dbReference type="eggNOG" id="arCOG04130">
    <property type="taxonomic scope" value="Archaea"/>
</dbReference>
<accession>A6UT25</accession>
<dbReference type="PANTHER" id="PTHR40734:SF1">
    <property type="entry name" value="DNA-BINDING PROTEIN"/>
    <property type="match status" value="1"/>
</dbReference>
<dbReference type="PANTHER" id="PTHR40734">
    <property type="entry name" value="TRNA-SPECIFIC ADENOSINE DEAMINASE-RELATED"/>
    <property type="match status" value="1"/>
</dbReference>
<dbReference type="Gene3D" id="2.40.50.140">
    <property type="entry name" value="Nucleic acid-binding proteins"/>
    <property type="match status" value="1"/>
</dbReference>
<dbReference type="SUPFAM" id="SSF160975">
    <property type="entry name" value="AF1531-like"/>
    <property type="match status" value="1"/>
</dbReference>
<dbReference type="GeneID" id="5326291"/>
<evidence type="ECO:0008006" key="3">
    <source>
        <dbReference type="Google" id="ProtNLM"/>
    </source>
</evidence>
<dbReference type="AlphaFoldDB" id="A6UT25"/>
<protein>
    <recommendedName>
        <fullName evidence="3">Nucleotide binding protein</fullName>
    </recommendedName>
</protein>
<dbReference type="Proteomes" id="UP000001106">
    <property type="component" value="Chromosome"/>
</dbReference>
<evidence type="ECO:0000313" key="1">
    <source>
        <dbReference type="EMBL" id="ABR55647.1"/>
    </source>
</evidence>
<gene>
    <name evidence="1" type="ordered locus">Maeo_0055</name>
</gene>
<reference evidence="1" key="1">
    <citation type="submission" date="2007-06" db="EMBL/GenBank/DDBJ databases">
        <title>Complete sequence of Methanococcus aeolicus Nankai-3.</title>
        <authorList>
            <consortium name="US DOE Joint Genome Institute"/>
            <person name="Copeland A."/>
            <person name="Lucas S."/>
            <person name="Lapidus A."/>
            <person name="Barry K."/>
            <person name="Glavina del Rio T."/>
            <person name="Dalin E."/>
            <person name="Tice H."/>
            <person name="Pitluck S."/>
            <person name="Chain P."/>
            <person name="Malfatti S."/>
            <person name="Shin M."/>
            <person name="Vergez L."/>
            <person name="Schmutz J."/>
            <person name="Larimer F."/>
            <person name="Land M."/>
            <person name="Hauser L."/>
            <person name="Kyrpides N."/>
            <person name="Lykidis A."/>
            <person name="Sieprawska-Lupa M."/>
            <person name="Whitman W.B."/>
            <person name="Richardson P."/>
        </authorList>
    </citation>
    <scope>NUCLEOTIDE SEQUENCE [LARGE SCALE GENOMIC DNA]</scope>
    <source>
        <strain evidence="1">Nankai-3</strain>
    </source>
</reference>
<dbReference type="Gene3D" id="1.10.150.280">
    <property type="entry name" value="AF1531-like domain"/>
    <property type="match status" value="1"/>
</dbReference>
<dbReference type="Pfam" id="PF04919">
    <property type="entry name" value="DUF655"/>
    <property type="match status" value="1"/>
</dbReference>
<organism evidence="1 2">
    <name type="scientific">Methanococcus aeolicus (strain ATCC BAA-1280 / DSM 17508 / OCM 812 / Nankai-3)</name>
    <dbReference type="NCBI Taxonomy" id="419665"/>
    <lineage>
        <taxon>Archaea</taxon>
        <taxon>Methanobacteriati</taxon>
        <taxon>Methanobacteriota</taxon>
        <taxon>Methanomada group</taxon>
        <taxon>Methanococci</taxon>
        <taxon>Methanococcales</taxon>
        <taxon>Methanococcaceae</taxon>
        <taxon>Methanococcus</taxon>
    </lineage>
</organism>